<organism evidence="1 2">
    <name type="scientific">Diaporthe ampelina</name>
    <dbReference type="NCBI Taxonomy" id="1214573"/>
    <lineage>
        <taxon>Eukaryota</taxon>
        <taxon>Fungi</taxon>
        <taxon>Dikarya</taxon>
        <taxon>Ascomycota</taxon>
        <taxon>Pezizomycotina</taxon>
        <taxon>Sordariomycetes</taxon>
        <taxon>Sordariomycetidae</taxon>
        <taxon>Diaporthales</taxon>
        <taxon>Diaporthaceae</taxon>
        <taxon>Diaporthe</taxon>
    </lineage>
</organism>
<dbReference type="STRING" id="1214573.A0A0G2I968"/>
<evidence type="ECO:0000313" key="1">
    <source>
        <dbReference type="EMBL" id="KKY36310.1"/>
    </source>
</evidence>
<comment type="caution">
    <text evidence="1">The sequence shown here is derived from an EMBL/GenBank/DDBJ whole genome shotgun (WGS) entry which is preliminary data.</text>
</comment>
<keyword evidence="2" id="KW-1185">Reference proteome</keyword>
<dbReference type="EMBL" id="LCUC01000133">
    <property type="protein sequence ID" value="KKY36310.1"/>
    <property type="molecule type" value="Genomic_DNA"/>
</dbReference>
<protein>
    <submittedName>
        <fullName evidence="1">Uncharacterized protein</fullName>
    </submittedName>
</protein>
<name>A0A0G2I968_9PEZI</name>
<dbReference type="AlphaFoldDB" id="A0A0G2I968"/>
<proteinExistence type="predicted"/>
<gene>
    <name evidence="1" type="ORF">UCDDA912_g03754</name>
</gene>
<evidence type="ECO:0000313" key="2">
    <source>
        <dbReference type="Proteomes" id="UP000034680"/>
    </source>
</evidence>
<reference evidence="1 2" key="1">
    <citation type="submission" date="2015-05" db="EMBL/GenBank/DDBJ databases">
        <title>Distinctive expansion of gene families associated with plant cell wall degradation and secondary metabolism in the genomes of grapevine trunk pathogens.</title>
        <authorList>
            <person name="Lawrence D.P."/>
            <person name="Travadon R."/>
            <person name="Rolshausen P.E."/>
            <person name="Baumgartner K."/>
        </authorList>
    </citation>
    <scope>NUCLEOTIDE SEQUENCE [LARGE SCALE GENOMIC DNA]</scope>
    <source>
        <strain evidence="1">DA912</strain>
    </source>
</reference>
<dbReference type="OrthoDB" id="5422579at2759"/>
<accession>A0A0G2I968</accession>
<sequence>MADLAYLMDALAKFTGLRHVTMSSGDIFCEGFTLDKPSPFMTPVQPPADWLQREGVRHLAVMLEALAYNNTKAESLRADRFDWTFLGKSSIELERLFRPVVDARHVELEIMLALDENLYDVDGNTEVCRQFMQRGILRDLLVRMKRLNLLRVGFLCDMYAPYKPVVLRDIKSPSHHWPRLTQPELSNVTADRHTLMQILSLHNDTLQSLCLQGIDPGENPWEKLLPEIRNALYLKDAYICGTLKGRMEDEQDEGQLETWKLDMVGIWENDMRASINRYCRNGAEDYPDELPLTDRVM</sequence>
<reference evidence="1 2" key="2">
    <citation type="submission" date="2015-05" db="EMBL/GenBank/DDBJ databases">
        <authorList>
            <person name="Morales-Cruz A."/>
            <person name="Amrine K.C."/>
            <person name="Cantu D."/>
        </authorList>
    </citation>
    <scope>NUCLEOTIDE SEQUENCE [LARGE SCALE GENOMIC DNA]</scope>
    <source>
        <strain evidence="1">DA912</strain>
    </source>
</reference>
<dbReference type="Proteomes" id="UP000034680">
    <property type="component" value="Unassembled WGS sequence"/>
</dbReference>